<feature type="transmembrane region" description="Helical" evidence="1">
    <location>
        <begin position="50"/>
        <end position="69"/>
    </location>
</feature>
<dbReference type="AlphaFoldDB" id="A0A857CZ15"/>
<name>A0A857CZ15_MICAE</name>
<feature type="transmembrane region" description="Helical" evidence="1">
    <location>
        <begin position="75"/>
        <end position="98"/>
    </location>
</feature>
<organism evidence="2 3">
    <name type="scientific">Microcystis aeruginosa FD4</name>
    <dbReference type="NCBI Taxonomy" id="2686288"/>
    <lineage>
        <taxon>Bacteria</taxon>
        <taxon>Bacillati</taxon>
        <taxon>Cyanobacteriota</taxon>
        <taxon>Cyanophyceae</taxon>
        <taxon>Oscillatoriophycideae</taxon>
        <taxon>Chroococcales</taxon>
        <taxon>Microcystaceae</taxon>
        <taxon>Microcystis</taxon>
    </lineage>
</organism>
<gene>
    <name evidence="2" type="ORF">GQR42_01090</name>
</gene>
<keyword evidence="1" id="KW-1133">Transmembrane helix</keyword>
<evidence type="ECO:0008006" key="4">
    <source>
        <dbReference type="Google" id="ProtNLM"/>
    </source>
</evidence>
<accession>A0A857CZ15</accession>
<evidence type="ECO:0000256" key="1">
    <source>
        <dbReference type="SAM" id="Phobius"/>
    </source>
</evidence>
<evidence type="ECO:0000313" key="3">
    <source>
        <dbReference type="Proteomes" id="UP000438345"/>
    </source>
</evidence>
<keyword evidence="1" id="KW-0472">Membrane</keyword>
<protein>
    <recommendedName>
        <fullName evidence="4">SMODS and SLOG-associating 2TM effector domain-containing protein</fullName>
    </recommendedName>
</protein>
<keyword evidence="1" id="KW-0812">Transmembrane</keyword>
<dbReference type="RefSeq" id="WP_158198574.1">
    <property type="nucleotide sequence ID" value="NZ_CP046973.1"/>
</dbReference>
<sequence>MEQQPPQLNGGQKEFTINSINDRLQKAVELAKTCDRDAGRSSRYKRRGRLINGIGGGSIALLGIVVTALPPNAEIIRKYIGIASAVAGSIIATAGQYIDPARARQRAIDLKTLKVRLDNLAEESHVQFLGLQNDQADINELVALNKKFMDEFAEIQKEAFDRGVDV</sequence>
<reference evidence="2 3" key="1">
    <citation type="submission" date="2019-12" db="EMBL/GenBank/DDBJ databases">
        <title>Complete genome sequence of Microcystis aeruginosa strain FD4.</title>
        <authorList>
            <person name="Urakawa H."/>
        </authorList>
    </citation>
    <scope>NUCLEOTIDE SEQUENCE [LARGE SCALE GENOMIC DNA]</scope>
    <source>
        <strain evidence="2 3">FD4</strain>
    </source>
</reference>
<evidence type="ECO:0000313" key="2">
    <source>
        <dbReference type="EMBL" id="QGZ88435.1"/>
    </source>
</evidence>
<proteinExistence type="predicted"/>
<dbReference type="Proteomes" id="UP000438345">
    <property type="component" value="Chromosome"/>
</dbReference>
<dbReference type="EMBL" id="CP046973">
    <property type="protein sequence ID" value="QGZ88435.1"/>
    <property type="molecule type" value="Genomic_DNA"/>
</dbReference>